<dbReference type="SMART" id="SM00078">
    <property type="entry name" value="IlGF"/>
    <property type="match status" value="1"/>
</dbReference>
<accession>A0A6P3VY80</accession>
<dbReference type="OrthoDB" id="6330326at2759"/>
<evidence type="ECO:0000256" key="4">
    <source>
        <dbReference type="ARBA" id="ARBA00022525"/>
    </source>
</evidence>
<dbReference type="PROSITE" id="PS00262">
    <property type="entry name" value="INSULIN"/>
    <property type="match status" value="1"/>
</dbReference>
<feature type="domain" description="Insulin-like" evidence="10">
    <location>
        <begin position="27"/>
        <end position="165"/>
    </location>
</feature>
<evidence type="ECO:0000256" key="8">
    <source>
        <dbReference type="SAM" id="MobiDB-lite"/>
    </source>
</evidence>
<dbReference type="Gene3D" id="1.10.100.10">
    <property type="entry name" value="Insulin-like"/>
    <property type="match status" value="1"/>
</dbReference>
<dbReference type="AlphaFoldDB" id="A0A6P3VY80"/>
<reference evidence="12" key="1">
    <citation type="submission" date="2025-08" db="UniProtKB">
        <authorList>
            <consortium name="RefSeq"/>
        </authorList>
    </citation>
    <scope>IDENTIFICATION</scope>
</reference>
<comment type="subcellular location">
    <subcellularLocation>
        <location evidence="1 7">Secreted</location>
    </subcellularLocation>
</comment>
<feature type="region of interest" description="Disordered" evidence="8">
    <location>
        <begin position="67"/>
        <end position="131"/>
    </location>
</feature>
<evidence type="ECO:0000256" key="3">
    <source>
        <dbReference type="ARBA" id="ARBA00011207"/>
    </source>
</evidence>
<dbReference type="KEGG" id="char:105900569"/>
<evidence type="ECO:0000256" key="5">
    <source>
        <dbReference type="ARBA" id="ARBA00022702"/>
    </source>
</evidence>
<dbReference type="GO" id="GO:0005179">
    <property type="term" value="F:hormone activity"/>
    <property type="evidence" value="ECO:0007669"/>
    <property type="project" value="UniProtKB-KW"/>
</dbReference>
<keyword evidence="4 7" id="KW-0964">Secreted</keyword>
<dbReference type="InterPro" id="IPR051777">
    <property type="entry name" value="Insulin-like_neuro_ligands"/>
</dbReference>
<name>A0A6P3VY80_CLUHA</name>
<evidence type="ECO:0000256" key="7">
    <source>
        <dbReference type="RuleBase" id="RU000406"/>
    </source>
</evidence>
<comment type="subunit">
    <text evidence="3">Heterodimer of a B chain and an A chain linked by two disulfide bonds.</text>
</comment>
<evidence type="ECO:0000256" key="6">
    <source>
        <dbReference type="ARBA" id="ARBA00023157"/>
    </source>
</evidence>
<dbReference type="Pfam" id="PF00049">
    <property type="entry name" value="Insulin"/>
    <property type="match status" value="1"/>
</dbReference>
<evidence type="ECO:0000256" key="2">
    <source>
        <dbReference type="ARBA" id="ARBA00009034"/>
    </source>
</evidence>
<dbReference type="InterPro" id="IPR036438">
    <property type="entry name" value="Insulin-like_sf"/>
</dbReference>
<feature type="compositionally biased region" description="Low complexity" evidence="8">
    <location>
        <begin position="83"/>
        <end position="92"/>
    </location>
</feature>
<gene>
    <name evidence="12" type="primary">insl3</name>
</gene>
<dbReference type="InterPro" id="IPR016179">
    <property type="entry name" value="Insulin-like"/>
</dbReference>
<feature type="chain" id="PRO_5028258656" evidence="9">
    <location>
        <begin position="23"/>
        <end position="165"/>
    </location>
</feature>
<organism evidence="11 12">
    <name type="scientific">Clupea harengus</name>
    <name type="common">Atlantic herring</name>
    <dbReference type="NCBI Taxonomy" id="7950"/>
    <lineage>
        <taxon>Eukaryota</taxon>
        <taxon>Metazoa</taxon>
        <taxon>Chordata</taxon>
        <taxon>Craniata</taxon>
        <taxon>Vertebrata</taxon>
        <taxon>Euteleostomi</taxon>
        <taxon>Actinopterygii</taxon>
        <taxon>Neopterygii</taxon>
        <taxon>Teleostei</taxon>
        <taxon>Clupei</taxon>
        <taxon>Clupeiformes</taxon>
        <taxon>Clupeoidei</taxon>
        <taxon>Clupeidae</taxon>
        <taxon>Clupea</taxon>
    </lineage>
</organism>
<dbReference type="RefSeq" id="XP_012683346.1">
    <property type="nucleotide sequence ID" value="XM_012827892.3"/>
</dbReference>
<dbReference type="Proteomes" id="UP000515152">
    <property type="component" value="Chromosome 25"/>
</dbReference>
<dbReference type="PANTHER" id="PTHR20968">
    <property type="entry name" value="ILGF DOMAIN-CONTAINING PROTEIN"/>
    <property type="match status" value="1"/>
</dbReference>
<sequence>MSAKIFILLLVCLLMVDTGVKAHDGRIKLCGREFVRMVISSCGSSRLRRHAPELEEAHRDIYSDLLDHMSSDQSPSSGNWEDQQQQQQHQQQEWTLEHAVSTDQRRTPLQGTGAPLQGTGTPLQGTGTPLEGTGELEVQRVRRDTGPAGLCCRSGCTISELVQFC</sequence>
<feature type="compositionally biased region" description="Low complexity" evidence="8">
    <location>
        <begin position="115"/>
        <end position="131"/>
    </location>
</feature>
<dbReference type="InterPro" id="IPR022353">
    <property type="entry name" value="Insulin_CS"/>
</dbReference>
<keyword evidence="5" id="KW-0372">Hormone</keyword>
<feature type="compositionally biased region" description="Polar residues" evidence="8">
    <location>
        <begin position="71"/>
        <end position="82"/>
    </location>
</feature>
<evidence type="ECO:0000259" key="10">
    <source>
        <dbReference type="SMART" id="SM00078"/>
    </source>
</evidence>
<proteinExistence type="inferred from homology"/>
<evidence type="ECO:0000256" key="9">
    <source>
        <dbReference type="SAM" id="SignalP"/>
    </source>
</evidence>
<keyword evidence="9" id="KW-0732">Signal</keyword>
<keyword evidence="6" id="KW-1015">Disulfide bond</keyword>
<dbReference type="PANTHER" id="PTHR20968:SF2">
    <property type="entry name" value="INSULIN-LIKE PEPTIDE INSL5"/>
    <property type="match status" value="1"/>
</dbReference>
<evidence type="ECO:0000313" key="11">
    <source>
        <dbReference type="Proteomes" id="UP000515152"/>
    </source>
</evidence>
<feature type="signal peptide" evidence="9">
    <location>
        <begin position="1"/>
        <end position="22"/>
    </location>
</feature>
<protein>
    <submittedName>
        <fullName evidence="12">Insulin-like 3 (Leydig cell)</fullName>
    </submittedName>
</protein>
<comment type="similarity">
    <text evidence="2 7">Belongs to the insulin family.</text>
</comment>
<evidence type="ECO:0000313" key="12">
    <source>
        <dbReference type="RefSeq" id="XP_012683346.1"/>
    </source>
</evidence>
<evidence type="ECO:0000256" key="1">
    <source>
        <dbReference type="ARBA" id="ARBA00004613"/>
    </source>
</evidence>
<dbReference type="CTD" id="3640"/>
<dbReference type="GO" id="GO:0005576">
    <property type="term" value="C:extracellular region"/>
    <property type="evidence" value="ECO:0007669"/>
    <property type="project" value="UniProtKB-SubCell"/>
</dbReference>
<dbReference type="GO" id="GO:0001664">
    <property type="term" value="F:G protein-coupled receptor binding"/>
    <property type="evidence" value="ECO:0007669"/>
    <property type="project" value="TreeGrafter"/>
</dbReference>
<dbReference type="SUPFAM" id="SSF56994">
    <property type="entry name" value="Insulin-like"/>
    <property type="match status" value="1"/>
</dbReference>
<dbReference type="GO" id="GO:2000253">
    <property type="term" value="P:positive regulation of feeding behavior"/>
    <property type="evidence" value="ECO:0007669"/>
    <property type="project" value="TreeGrafter"/>
</dbReference>
<dbReference type="GeneID" id="105900569"/>
<keyword evidence="11" id="KW-1185">Reference proteome</keyword>